<protein>
    <recommendedName>
        <fullName evidence="3">Wall-associated receptor kinase galacturonan-binding domain-containing protein</fullName>
    </recommendedName>
</protein>
<evidence type="ECO:0008006" key="3">
    <source>
        <dbReference type="Google" id="ProtNLM"/>
    </source>
</evidence>
<dbReference type="Pfam" id="PF00314">
    <property type="entry name" value="Thaumatin"/>
    <property type="match status" value="1"/>
</dbReference>
<keyword evidence="1" id="KW-0611">Plant defense</keyword>
<evidence type="ECO:0000313" key="2">
    <source>
        <dbReference type="EnsemblPlants" id="EMT03732"/>
    </source>
</evidence>
<dbReference type="GO" id="GO:0006952">
    <property type="term" value="P:defense response"/>
    <property type="evidence" value="ECO:0007669"/>
    <property type="project" value="UniProtKB-KW"/>
</dbReference>
<accession>M8BL56</accession>
<dbReference type="AlphaFoldDB" id="M8BL56"/>
<dbReference type="SUPFAM" id="SSF49870">
    <property type="entry name" value="Osmotin, thaumatin-like protein"/>
    <property type="match status" value="1"/>
</dbReference>
<dbReference type="InterPro" id="IPR037176">
    <property type="entry name" value="Osmotin/thaumatin-like_sf"/>
</dbReference>
<name>M8BL56_AEGTA</name>
<dbReference type="InterPro" id="IPR001938">
    <property type="entry name" value="Thaumatin"/>
</dbReference>
<organism evidence="2">
    <name type="scientific">Aegilops tauschii</name>
    <name type="common">Tausch's goatgrass</name>
    <name type="synonym">Aegilops squarrosa</name>
    <dbReference type="NCBI Taxonomy" id="37682"/>
    <lineage>
        <taxon>Eukaryota</taxon>
        <taxon>Viridiplantae</taxon>
        <taxon>Streptophyta</taxon>
        <taxon>Embryophyta</taxon>
        <taxon>Tracheophyta</taxon>
        <taxon>Spermatophyta</taxon>
        <taxon>Magnoliopsida</taxon>
        <taxon>Liliopsida</taxon>
        <taxon>Poales</taxon>
        <taxon>Poaceae</taxon>
        <taxon>BOP clade</taxon>
        <taxon>Pooideae</taxon>
        <taxon>Triticodae</taxon>
        <taxon>Triticeae</taxon>
        <taxon>Triticinae</taxon>
        <taxon>Aegilops</taxon>
    </lineage>
</organism>
<dbReference type="PANTHER" id="PTHR31048">
    <property type="entry name" value="OS03G0233200 PROTEIN"/>
    <property type="match status" value="1"/>
</dbReference>
<dbReference type="EnsemblPlants" id="EMT03732">
    <property type="protein sequence ID" value="EMT03732"/>
    <property type="gene ID" value="F775_52312"/>
</dbReference>
<reference evidence="2" key="1">
    <citation type="submission" date="2015-06" db="UniProtKB">
        <authorList>
            <consortium name="EnsemblPlants"/>
        </authorList>
    </citation>
    <scope>IDENTIFICATION</scope>
</reference>
<dbReference type="PROSITE" id="PS51367">
    <property type="entry name" value="THAUMATIN_2"/>
    <property type="match status" value="1"/>
</dbReference>
<proteinExistence type="predicted"/>
<dbReference type="Gene3D" id="2.60.110.10">
    <property type="entry name" value="Thaumatin"/>
    <property type="match status" value="1"/>
</dbReference>
<evidence type="ECO:0000256" key="1">
    <source>
        <dbReference type="ARBA" id="ARBA00022821"/>
    </source>
</evidence>
<sequence length="161" mass="17836">MAVMNGWSDRTWGRATDRLRLCPRGLLWPRRRPTGQTGRLILTSGGADDFYNVSLVVGCNMPMVVPPPNANCEQTGYPADLNGPCPPELRVVVAHVKVACLDLERMRNVWGGGVLLQQRPRHAGDMRSHGPLWLFKATCPRDYSYACEDGSVYNGVLILSQ</sequence>